<dbReference type="Gene3D" id="3.30.1150.10">
    <property type="match status" value="2"/>
</dbReference>
<dbReference type="PANTHER" id="PTHR33446">
    <property type="entry name" value="PROTEIN TONB-RELATED"/>
    <property type="match status" value="1"/>
</dbReference>
<evidence type="ECO:0000256" key="3">
    <source>
        <dbReference type="ARBA" id="ARBA00022448"/>
    </source>
</evidence>
<sequence length="482" mass="54960">MRRLFFLFYICSATVFGQKIHLPHEVEKAAEPAGGHTHIGQFIASNVQIPFLSSIKGINGRVYVKGVVEPDGSMSQLEVTRGLDSLINKEAIRILSLYKAWKPAEWKGEKVRQSIVYPIAFKTPALANFDSARFALVNYFDSQYMPEKDPKRYEFRSIMPVNEQGYINQDVIYEQLKGSKWKEVGRVPFKKKEIWHHMDILESGADSVKAYLVYARDDNEASHSSEAIFQMNGKLLSYTEYGPNNKASLIKKYDLNGMVRDLQVPADSADLHLSWFDNGQMRTVIETPVQKPNEYREKIFVNAWSKDGTQLVSEGDGYWKSLTRTYEGKLLSEEGPVIAGKKNGKWRGKWTDSTLHYEETYELGVLTHGISYDGGEKRTYEQAVIQPQFKGGPNKFYRFLGENIQYPLEASRRGVTGRVYLSFVVCEDGSMCDYKVESGVGFGLDKEALRVVKKMSGMWEPGMLRGKVVRVKYNLPINFQMN</sequence>
<dbReference type="GO" id="GO:0055085">
    <property type="term" value="P:transmembrane transport"/>
    <property type="evidence" value="ECO:0007669"/>
    <property type="project" value="InterPro"/>
</dbReference>
<evidence type="ECO:0000256" key="5">
    <source>
        <dbReference type="ARBA" id="ARBA00022519"/>
    </source>
</evidence>
<evidence type="ECO:0000256" key="4">
    <source>
        <dbReference type="ARBA" id="ARBA00022475"/>
    </source>
</evidence>
<dbReference type="EMBL" id="JAJTTC010000011">
    <property type="protein sequence ID" value="MCF0065442.1"/>
    <property type="molecule type" value="Genomic_DNA"/>
</dbReference>
<evidence type="ECO:0000256" key="7">
    <source>
        <dbReference type="ARBA" id="ARBA00022927"/>
    </source>
</evidence>
<evidence type="ECO:0000256" key="2">
    <source>
        <dbReference type="ARBA" id="ARBA00006555"/>
    </source>
</evidence>
<comment type="similarity">
    <text evidence="2">Belongs to the TonB family.</text>
</comment>
<dbReference type="Proteomes" id="UP001139000">
    <property type="component" value="Unassembled WGS sequence"/>
</dbReference>
<keyword evidence="9" id="KW-0472">Membrane</keyword>
<dbReference type="InterPro" id="IPR006260">
    <property type="entry name" value="TonB/TolA_C"/>
</dbReference>
<keyword evidence="5" id="KW-0997">Cell inner membrane</keyword>
<dbReference type="InterPro" id="IPR037682">
    <property type="entry name" value="TonB_C"/>
</dbReference>
<evidence type="ECO:0000313" key="11">
    <source>
        <dbReference type="EMBL" id="MCF0065442.1"/>
    </source>
</evidence>
<dbReference type="SUPFAM" id="SSF74653">
    <property type="entry name" value="TolA/TonB C-terminal domain"/>
    <property type="match status" value="2"/>
</dbReference>
<name>A0A9X1THS8_9BACT</name>
<evidence type="ECO:0000256" key="9">
    <source>
        <dbReference type="ARBA" id="ARBA00023136"/>
    </source>
</evidence>
<organism evidence="11 12">
    <name type="scientific">Dyadobacter chenwenxiniae</name>
    <dbReference type="NCBI Taxonomy" id="2906456"/>
    <lineage>
        <taxon>Bacteria</taxon>
        <taxon>Pseudomonadati</taxon>
        <taxon>Bacteroidota</taxon>
        <taxon>Cytophagia</taxon>
        <taxon>Cytophagales</taxon>
        <taxon>Spirosomataceae</taxon>
        <taxon>Dyadobacter</taxon>
    </lineage>
</organism>
<dbReference type="AlphaFoldDB" id="A0A9X1THS8"/>
<dbReference type="GO" id="GO:0031992">
    <property type="term" value="F:energy transducer activity"/>
    <property type="evidence" value="ECO:0007669"/>
    <property type="project" value="TreeGrafter"/>
</dbReference>
<evidence type="ECO:0000256" key="6">
    <source>
        <dbReference type="ARBA" id="ARBA00022692"/>
    </source>
</evidence>
<proteinExistence type="inferred from homology"/>
<protein>
    <submittedName>
        <fullName evidence="11">Energy transducer TonB</fullName>
    </submittedName>
</protein>
<keyword evidence="6" id="KW-0812">Transmembrane</keyword>
<dbReference type="NCBIfam" id="TIGR01352">
    <property type="entry name" value="tonB_Cterm"/>
    <property type="match status" value="1"/>
</dbReference>
<reference evidence="11" key="1">
    <citation type="submission" date="2021-12" db="EMBL/GenBank/DDBJ databases">
        <title>Novel species in genus Dyadobacter.</title>
        <authorList>
            <person name="Ma C."/>
        </authorList>
    </citation>
    <scope>NUCLEOTIDE SEQUENCE</scope>
    <source>
        <strain evidence="11">LJ419</strain>
    </source>
</reference>
<dbReference type="GO" id="GO:0015031">
    <property type="term" value="P:protein transport"/>
    <property type="evidence" value="ECO:0007669"/>
    <property type="project" value="UniProtKB-KW"/>
</dbReference>
<keyword evidence="4" id="KW-1003">Cell membrane</keyword>
<dbReference type="RefSeq" id="WP_234658423.1">
    <property type="nucleotide sequence ID" value="NZ_CP094997.1"/>
</dbReference>
<comment type="caution">
    <text evidence="11">The sequence shown here is derived from an EMBL/GenBank/DDBJ whole genome shotgun (WGS) entry which is preliminary data.</text>
</comment>
<keyword evidence="8" id="KW-1133">Transmembrane helix</keyword>
<keyword evidence="3" id="KW-0813">Transport</keyword>
<evidence type="ECO:0000259" key="10">
    <source>
        <dbReference type="PROSITE" id="PS52015"/>
    </source>
</evidence>
<evidence type="ECO:0000256" key="8">
    <source>
        <dbReference type="ARBA" id="ARBA00022989"/>
    </source>
</evidence>
<dbReference type="InterPro" id="IPR051045">
    <property type="entry name" value="TonB-dependent_transducer"/>
</dbReference>
<evidence type="ECO:0000256" key="1">
    <source>
        <dbReference type="ARBA" id="ARBA00004383"/>
    </source>
</evidence>
<accession>A0A9X1THS8</accession>
<comment type="subcellular location">
    <subcellularLocation>
        <location evidence="1">Cell inner membrane</location>
        <topology evidence="1">Single-pass membrane protein</topology>
        <orientation evidence="1">Periplasmic side</orientation>
    </subcellularLocation>
</comment>
<dbReference type="PANTHER" id="PTHR33446:SF2">
    <property type="entry name" value="PROTEIN TONB"/>
    <property type="match status" value="1"/>
</dbReference>
<keyword evidence="12" id="KW-1185">Reference proteome</keyword>
<evidence type="ECO:0000313" key="12">
    <source>
        <dbReference type="Proteomes" id="UP001139000"/>
    </source>
</evidence>
<feature type="domain" description="TonB C-terminal" evidence="10">
    <location>
        <begin position="391"/>
        <end position="482"/>
    </location>
</feature>
<dbReference type="Pfam" id="PF03544">
    <property type="entry name" value="TonB_C"/>
    <property type="match status" value="2"/>
</dbReference>
<dbReference type="PROSITE" id="PS52015">
    <property type="entry name" value="TONB_CTD"/>
    <property type="match status" value="2"/>
</dbReference>
<dbReference type="GO" id="GO:0098797">
    <property type="term" value="C:plasma membrane protein complex"/>
    <property type="evidence" value="ECO:0007669"/>
    <property type="project" value="TreeGrafter"/>
</dbReference>
<keyword evidence="7" id="KW-0653">Protein transport</keyword>
<gene>
    <name evidence="11" type="ORF">LXM26_28260</name>
</gene>
<feature type="domain" description="TonB C-terminal" evidence="10">
    <location>
        <begin position="34"/>
        <end position="130"/>
    </location>
</feature>